<evidence type="ECO:0000259" key="7">
    <source>
        <dbReference type="PROSITE" id="PS50893"/>
    </source>
</evidence>
<dbReference type="PROSITE" id="PS00211">
    <property type="entry name" value="ABC_TRANSPORTER_1"/>
    <property type="match status" value="1"/>
</dbReference>
<dbReference type="SMART" id="SM00382">
    <property type="entry name" value="AAA"/>
    <property type="match status" value="1"/>
</dbReference>
<dbReference type="EMBL" id="AP022853">
    <property type="protein sequence ID" value="BCB26652.1"/>
    <property type="molecule type" value="Genomic_DNA"/>
</dbReference>
<dbReference type="InterPro" id="IPR003593">
    <property type="entry name" value="AAA+_ATPase"/>
</dbReference>
<dbReference type="GO" id="GO:0016887">
    <property type="term" value="F:ATP hydrolysis activity"/>
    <property type="evidence" value="ECO:0007669"/>
    <property type="project" value="InterPro"/>
</dbReference>
<evidence type="ECO:0000256" key="1">
    <source>
        <dbReference type="ARBA" id="ARBA00022448"/>
    </source>
</evidence>
<comment type="function">
    <text evidence="6">Part of the ABC transporter complex HmuTUV involved in hemin import. Responsible for energy coupling to the transport system.</text>
</comment>
<dbReference type="Gene3D" id="3.40.50.300">
    <property type="entry name" value="P-loop containing nucleotide triphosphate hydrolases"/>
    <property type="match status" value="1"/>
</dbReference>
<evidence type="ECO:0000256" key="6">
    <source>
        <dbReference type="ARBA" id="ARBA00037066"/>
    </source>
</evidence>
<dbReference type="InterPro" id="IPR017871">
    <property type="entry name" value="ABC_transporter-like_CS"/>
</dbReference>
<keyword evidence="4 8" id="KW-0067">ATP-binding</keyword>
<dbReference type="AlphaFoldDB" id="A0A6F8VCG1"/>
<dbReference type="PANTHER" id="PTHR42794">
    <property type="entry name" value="HEMIN IMPORT ATP-BINDING PROTEIN HMUV"/>
    <property type="match status" value="1"/>
</dbReference>
<name>A0A6F8VCG1_9PROT</name>
<accession>A0A6F8VCG1</accession>
<dbReference type="KEGG" id="slac:SKTS_15380"/>
<organism evidence="8 9">
    <name type="scientific">Sulfurimicrobium lacus</name>
    <dbReference type="NCBI Taxonomy" id="2715678"/>
    <lineage>
        <taxon>Bacteria</taxon>
        <taxon>Pseudomonadati</taxon>
        <taxon>Pseudomonadota</taxon>
        <taxon>Betaproteobacteria</taxon>
        <taxon>Nitrosomonadales</taxon>
        <taxon>Sulfuricellaceae</taxon>
        <taxon>Sulfurimicrobium</taxon>
    </lineage>
</organism>
<feature type="domain" description="ABC transporter" evidence="7">
    <location>
        <begin position="2"/>
        <end position="237"/>
    </location>
</feature>
<keyword evidence="2" id="KW-1003">Cell membrane</keyword>
<dbReference type="PROSITE" id="PS50893">
    <property type="entry name" value="ABC_TRANSPORTER_2"/>
    <property type="match status" value="1"/>
</dbReference>
<dbReference type="GO" id="GO:0005524">
    <property type="term" value="F:ATP binding"/>
    <property type="evidence" value="ECO:0007669"/>
    <property type="project" value="UniProtKB-KW"/>
</dbReference>
<reference evidence="9" key="1">
    <citation type="submission" date="2020-03" db="EMBL/GenBank/DDBJ databases">
        <title>Complete genome sequence of sulfur-oxidizing bacterium skT11.</title>
        <authorList>
            <person name="Kanda M."/>
            <person name="Kojima H."/>
            <person name="Fukui M."/>
        </authorList>
    </citation>
    <scope>NUCLEOTIDE SEQUENCE [LARGE SCALE GENOMIC DNA]</scope>
    <source>
        <strain evidence="9">skT11</strain>
    </source>
</reference>
<evidence type="ECO:0000256" key="4">
    <source>
        <dbReference type="ARBA" id="ARBA00022840"/>
    </source>
</evidence>
<evidence type="ECO:0000256" key="5">
    <source>
        <dbReference type="ARBA" id="ARBA00022967"/>
    </source>
</evidence>
<dbReference type="SUPFAM" id="SSF52540">
    <property type="entry name" value="P-loop containing nucleoside triphosphate hydrolases"/>
    <property type="match status" value="1"/>
</dbReference>
<sequence>MLSTENLHLEVPGKVLCQDLTLSLEAGQCWAVLGKNGSGKTTLLHALSGLGKPAAGRVCLDGLPLSEIPRRRLAQRVGALLQEETTAFSGTALDYVLLGRFPHSATLTPDISDIAAARRALQLVGMAHAERQALSTLSGGERQRVRIALLLAQAPDIYFLDEPLQHLDLPHQLAVMQLFRQLARDAGKTVVMVLHDIFWASRFCDHALLIHDGGKIAGGDTPLMITQNAMENLYQCRFQTVATSDGNYFLPTLE</sequence>
<evidence type="ECO:0000313" key="9">
    <source>
        <dbReference type="Proteomes" id="UP000502260"/>
    </source>
</evidence>
<evidence type="ECO:0000256" key="2">
    <source>
        <dbReference type="ARBA" id="ARBA00022475"/>
    </source>
</evidence>
<dbReference type="InterPro" id="IPR027417">
    <property type="entry name" value="P-loop_NTPase"/>
</dbReference>
<protein>
    <submittedName>
        <fullName evidence="8">ABC transporter ATP-binding protein</fullName>
    </submittedName>
</protein>
<keyword evidence="9" id="KW-1185">Reference proteome</keyword>
<evidence type="ECO:0000256" key="3">
    <source>
        <dbReference type="ARBA" id="ARBA00022741"/>
    </source>
</evidence>
<gene>
    <name evidence="8" type="ORF">SKTS_15380</name>
</gene>
<dbReference type="Pfam" id="PF00005">
    <property type="entry name" value="ABC_tran"/>
    <property type="match status" value="1"/>
</dbReference>
<dbReference type="CDD" id="cd03214">
    <property type="entry name" value="ABC_Iron-Siderophores_B12_Hemin"/>
    <property type="match status" value="1"/>
</dbReference>
<dbReference type="RefSeq" id="WP_173062806.1">
    <property type="nucleotide sequence ID" value="NZ_AP022853.1"/>
</dbReference>
<dbReference type="Proteomes" id="UP000502260">
    <property type="component" value="Chromosome"/>
</dbReference>
<keyword evidence="3" id="KW-0547">Nucleotide-binding</keyword>
<dbReference type="PANTHER" id="PTHR42794:SF1">
    <property type="entry name" value="HEMIN IMPORT ATP-BINDING PROTEIN HMUV"/>
    <property type="match status" value="1"/>
</dbReference>
<proteinExistence type="predicted"/>
<evidence type="ECO:0000313" key="8">
    <source>
        <dbReference type="EMBL" id="BCB26652.1"/>
    </source>
</evidence>
<keyword evidence="2" id="KW-0472">Membrane</keyword>
<keyword evidence="5" id="KW-1278">Translocase</keyword>
<dbReference type="InterPro" id="IPR003439">
    <property type="entry name" value="ABC_transporter-like_ATP-bd"/>
</dbReference>
<keyword evidence="1" id="KW-0813">Transport</keyword>